<dbReference type="Proteomes" id="UP000325516">
    <property type="component" value="Chromosome"/>
</dbReference>
<name>A0A5J6L5X3_9MICO</name>
<accession>A0A5J6L5X3</accession>
<gene>
    <name evidence="1" type="ORF">F6J85_12760</name>
</gene>
<evidence type="ECO:0000313" key="2">
    <source>
        <dbReference type="Proteomes" id="UP000325516"/>
    </source>
</evidence>
<proteinExistence type="predicted"/>
<reference evidence="2" key="1">
    <citation type="submission" date="2019-09" db="EMBL/GenBank/DDBJ databases">
        <title>Mumia zhuanghuii sp. nov. isolated from the intestinal contents of plateau pika (Ochotona curzoniae) in the Qinghai-Tibet plateau of China.</title>
        <authorList>
            <person name="Tian Z."/>
        </authorList>
    </citation>
    <scope>NUCLEOTIDE SEQUENCE [LARGE SCALE GENOMIC DNA]</scope>
    <source>
        <strain evidence="2">L-031</strain>
    </source>
</reference>
<organism evidence="1 2">
    <name type="scientific">Microbacterium lushaniae</name>
    <dbReference type="NCBI Taxonomy" id="2614639"/>
    <lineage>
        <taxon>Bacteria</taxon>
        <taxon>Bacillati</taxon>
        <taxon>Actinomycetota</taxon>
        <taxon>Actinomycetes</taxon>
        <taxon>Micrococcales</taxon>
        <taxon>Microbacteriaceae</taxon>
        <taxon>Microbacterium</taxon>
    </lineage>
</organism>
<dbReference type="EMBL" id="CP044232">
    <property type="protein sequence ID" value="QEW03873.1"/>
    <property type="molecule type" value="Genomic_DNA"/>
</dbReference>
<dbReference type="KEGG" id="mlz:F6J85_12760"/>
<dbReference type="RefSeq" id="WP_150925491.1">
    <property type="nucleotide sequence ID" value="NZ_CP044232.1"/>
</dbReference>
<protein>
    <submittedName>
        <fullName evidence="1">Uncharacterized protein</fullName>
    </submittedName>
</protein>
<sequence>MSGGDRTWKSIYAAVLELLNDLDPYGLEPGRADGAPADEYSSEAGPLASHLINDGRIEAADVDAIWTRWFGEPLSIIDSARFAAFVVDLNALLTTRP</sequence>
<keyword evidence="2" id="KW-1185">Reference proteome</keyword>
<evidence type="ECO:0000313" key="1">
    <source>
        <dbReference type="EMBL" id="QEW03873.1"/>
    </source>
</evidence>
<dbReference type="AlphaFoldDB" id="A0A5J6L5X3"/>